<dbReference type="KEGG" id="vff:VITFI_CDS2033"/>
<proteinExistence type="predicted"/>
<evidence type="ECO:0000313" key="1">
    <source>
        <dbReference type="EMBL" id="ASM77811.1"/>
    </source>
</evidence>
<dbReference type="EMBL" id="CP022423">
    <property type="protein sequence ID" value="ASM77811.1"/>
    <property type="molecule type" value="Genomic_DNA"/>
</dbReference>
<protein>
    <submittedName>
        <fullName evidence="1">Uncharacterized protein</fullName>
    </submittedName>
</protein>
<evidence type="ECO:0000313" key="2">
    <source>
        <dbReference type="Proteomes" id="UP000199729"/>
    </source>
</evidence>
<organism evidence="1 2">
    <name type="scientific">Vitreoscilla filiformis</name>
    <dbReference type="NCBI Taxonomy" id="63"/>
    <lineage>
        <taxon>Bacteria</taxon>
        <taxon>Pseudomonadati</taxon>
        <taxon>Pseudomonadota</taxon>
        <taxon>Betaproteobacteria</taxon>
        <taxon>Neisseriales</taxon>
        <taxon>Neisseriaceae</taxon>
        <taxon>Vitreoscilla</taxon>
    </lineage>
</organism>
<dbReference type="Proteomes" id="UP000199729">
    <property type="component" value="Chromosome"/>
</dbReference>
<accession>A0A221KFL3</accession>
<keyword evidence="2" id="KW-1185">Reference proteome</keyword>
<dbReference type="AlphaFoldDB" id="A0A221KFL3"/>
<name>A0A221KFL3_VITFI</name>
<gene>
    <name evidence="1" type="ORF">VITFI_CDS2033</name>
</gene>
<reference evidence="1 2" key="1">
    <citation type="submission" date="2017-07" db="EMBL/GenBank/DDBJ databases">
        <title>Complete Genome Sequence of the cosmetic ferment Vitreoscilla filiformis (ATCC15551).</title>
        <authorList>
            <person name="Contreras S."/>
            <person name="Sagory-Zalkind P."/>
            <person name="Blanquart H."/>
            <person name="Iltis A."/>
            <person name="Morand S.C."/>
        </authorList>
    </citation>
    <scope>NUCLEOTIDE SEQUENCE [LARGE SCALE GENOMIC DNA]</scope>
    <source>
        <strain evidence="1 2">ATCC 15551</strain>
    </source>
</reference>
<sequence>MVCCCVVVLPLSPTPLPRGERGFQQRTGFSIAHRFCSLSPRGRGLGRGGSRPAL</sequence>